<dbReference type="Pfam" id="PF13787">
    <property type="entry name" value="HXXEE"/>
    <property type="match status" value="1"/>
</dbReference>
<proteinExistence type="predicted"/>
<dbReference type="InterPro" id="IPR025671">
    <property type="entry name" value="HXXEE"/>
</dbReference>
<dbReference type="Proteomes" id="UP000318102">
    <property type="component" value="Unassembled WGS sequence"/>
</dbReference>
<feature type="transmembrane region" description="Helical" evidence="1">
    <location>
        <begin position="120"/>
        <end position="138"/>
    </location>
</feature>
<evidence type="ECO:0000256" key="1">
    <source>
        <dbReference type="SAM" id="Phobius"/>
    </source>
</evidence>
<evidence type="ECO:0000313" key="2">
    <source>
        <dbReference type="EMBL" id="TVX86789.1"/>
    </source>
</evidence>
<feature type="transmembrane region" description="Helical" evidence="1">
    <location>
        <begin position="89"/>
        <end position="108"/>
    </location>
</feature>
<gene>
    <name evidence="2" type="ORF">FPZ44_22985</name>
</gene>
<keyword evidence="1" id="KW-1133">Transmembrane helix</keyword>
<comment type="caution">
    <text evidence="2">The sequence shown here is derived from an EMBL/GenBank/DDBJ whole genome shotgun (WGS) entry which is preliminary data.</text>
</comment>
<reference evidence="2 3" key="1">
    <citation type="submission" date="2019-07" db="EMBL/GenBank/DDBJ databases">
        <authorList>
            <person name="Kim J."/>
        </authorList>
    </citation>
    <scope>NUCLEOTIDE SEQUENCE [LARGE SCALE GENOMIC DNA]</scope>
    <source>
        <strain evidence="2 3">N4</strain>
    </source>
</reference>
<dbReference type="OrthoDB" id="5195477at2"/>
<dbReference type="EMBL" id="VNJK01000005">
    <property type="protein sequence ID" value="TVX86789.1"/>
    <property type="molecule type" value="Genomic_DNA"/>
</dbReference>
<protein>
    <submittedName>
        <fullName evidence="2">HXXEE domain-containing protein</fullName>
    </submittedName>
</protein>
<sequence length="139" mass="16537">MLQLELHNAIWLFVVVFMLHDFEEIITVEHWAKRTESLVRNKNSKLAVMIWKFWNVNSYSFAKRDVFIFLTMSMITFLKVQYIDSTWSAVLFIGFLLFVLIHNIVHILQTIVLQTYTPGLYTSIFLVTPYVIYLLNRIV</sequence>
<accession>A0A559IGI3</accession>
<dbReference type="AlphaFoldDB" id="A0A559IGI3"/>
<keyword evidence="1" id="KW-0812">Transmembrane</keyword>
<keyword evidence="3" id="KW-1185">Reference proteome</keyword>
<organism evidence="2 3">
    <name type="scientific">Paenibacillus agilis</name>
    <dbReference type="NCBI Taxonomy" id="3020863"/>
    <lineage>
        <taxon>Bacteria</taxon>
        <taxon>Bacillati</taxon>
        <taxon>Bacillota</taxon>
        <taxon>Bacilli</taxon>
        <taxon>Bacillales</taxon>
        <taxon>Paenibacillaceae</taxon>
        <taxon>Paenibacillus</taxon>
    </lineage>
</organism>
<keyword evidence="1" id="KW-0472">Membrane</keyword>
<name>A0A559IGI3_9BACL</name>
<evidence type="ECO:0000313" key="3">
    <source>
        <dbReference type="Proteomes" id="UP000318102"/>
    </source>
</evidence>
<dbReference type="RefSeq" id="WP_144994375.1">
    <property type="nucleotide sequence ID" value="NZ_VNJK01000005.1"/>
</dbReference>